<keyword evidence="2" id="KW-1185">Reference proteome</keyword>
<accession>A0ABQ9NRC1</accession>
<proteinExistence type="predicted"/>
<evidence type="ECO:0000313" key="2">
    <source>
        <dbReference type="Proteomes" id="UP001172684"/>
    </source>
</evidence>
<comment type="caution">
    <text evidence="1">The sequence shown here is derived from an EMBL/GenBank/DDBJ whole genome shotgun (WGS) entry which is preliminary data.</text>
</comment>
<dbReference type="EMBL" id="JAPDRL010000034">
    <property type="protein sequence ID" value="KAJ9664921.1"/>
    <property type="molecule type" value="Genomic_DNA"/>
</dbReference>
<sequence length="132" mass="13852">MATAVLPTVTESLEMTHLQPPAPAHLPAEIVNDLPSTPDHDATRWSGNHDAPEDNDMVLVYVPLNGGVRNGTLATTVTAHARALKPYLPKIEKKDVKYVVALAATVIGVSFGGISATKGREGAHPDEGQAVA</sequence>
<reference evidence="1" key="1">
    <citation type="submission" date="2022-10" db="EMBL/GenBank/DDBJ databases">
        <title>Culturing micro-colonial fungi from biological soil crusts in the Mojave desert and describing Neophaeococcomyces mojavensis, and introducing the new genera and species Taxawa tesnikishii.</title>
        <authorList>
            <person name="Kurbessoian T."/>
            <person name="Stajich J.E."/>
        </authorList>
    </citation>
    <scope>NUCLEOTIDE SEQUENCE</scope>
    <source>
        <strain evidence="1">TK_1</strain>
    </source>
</reference>
<name>A0ABQ9NRC1_9PEZI</name>
<gene>
    <name evidence="1" type="ORF">H2201_004973</name>
</gene>
<dbReference type="Proteomes" id="UP001172684">
    <property type="component" value="Unassembled WGS sequence"/>
</dbReference>
<organism evidence="1 2">
    <name type="scientific">Coniosporium apollinis</name>
    <dbReference type="NCBI Taxonomy" id="61459"/>
    <lineage>
        <taxon>Eukaryota</taxon>
        <taxon>Fungi</taxon>
        <taxon>Dikarya</taxon>
        <taxon>Ascomycota</taxon>
        <taxon>Pezizomycotina</taxon>
        <taxon>Dothideomycetes</taxon>
        <taxon>Dothideomycetes incertae sedis</taxon>
        <taxon>Coniosporium</taxon>
    </lineage>
</organism>
<protein>
    <submittedName>
        <fullName evidence="1">Uncharacterized protein</fullName>
    </submittedName>
</protein>
<evidence type="ECO:0000313" key="1">
    <source>
        <dbReference type="EMBL" id="KAJ9664921.1"/>
    </source>
</evidence>